<dbReference type="Proteomes" id="UP000077154">
    <property type="component" value="Unassembled WGS sequence"/>
</dbReference>
<sequence>MASRSVSPGGALLRASRMFSVPAPIQRPPSEMASNATFGSDSATLPHPTHLSISTPSSSLSKGDWGFKRNLPLRSTTKTSTPVIRISSVDTYDHITEFGSAADHTLTLRKWQELNMPLTAPSVATAGTYGPASRTPGRGIFEADTDITATGGDIANKDHRWKFDGPWLAGQTEGEFNEYVRTDVAKRRPAFRKFLQNYKADQDTKDAQRKAMEAGAEAPEPLKATEMTEEEMTQYLRTLRQGRSELFRLIKDFLDLPPSPSVNDDYGSVAESLFTDMTSGSLFGKTVKAEDYIQKSSSPYANTGPPKTHPSAGLSYLRTGAHITNHPVYGPQHDHAPVQGRVILPKNAAVGSFAPKLGVAGIVVDVPTTSDYFNTSTFGHGRRKTNADRLPGLLNIEPEKVGGSKVYLSPKSATIDPKGRINLQVSGAQNAAVAVLEGTASTAAAQSPVDGGRPATQTIFRQLSGASSRGYGLSSEADNAFGDRAGDVESERWSQSTPRSNERRSGKAEFEQLESLLAGKPQQK</sequence>
<gene>
    <name evidence="2" type="ORF">VC83_00663</name>
</gene>
<dbReference type="EMBL" id="KV441386">
    <property type="protein sequence ID" value="OAF63444.1"/>
    <property type="molecule type" value="Genomic_DNA"/>
</dbReference>
<dbReference type="VEuPathDB" id="FungiDB:GMDG_06492"/>
<proteinExistence type="predicted"/>
<dbReference type="OrthoDB" id="3913595at2759"/>
<dbReference type="GeneID" id="36283756"/>
<feature type="compositionally biased region" description="Basic and acidic residues" evidence="1">
    <location>
        <begin position="500"/>
        <end position="510"/>
    </location>
</feature>
<dbReference type="PANTHER" id="PTHR28058:SF1">
    <property type="entry name" value="SMALL RIBOSOMAL SUBUNIT PROTEIN BS1M"/>
    <property type="match status" value="1"/>
</dbReference>
<name>A0A177AQD6_9PEZI</name>
<feature type="compositionally biased region" description="Polar residues" evidence="1">
    <location>
        <begin position="32"/>
        <end position="43"/>
    </location>
</feature>
<dbReference type="Pfam" id="PF11709">
    <property type="entry name" value="Mit_ribos_Mrp51"/>
    <property type="match status" value="1"/>
</dbReference>
<dbReference type="eggNOG" id="ENOG502SBK0">
    <property type="taxonomic scope" value="Eukaryota"/>
</dbReference>
<evidence type="ECO:0000256" key="1">
    <source>
        <dbReference type="SAM" id="MobiDB-lite"/>
    </source>
</evidence>
<reference evidence="2" key="1">
    <citation type="submission" date="2016-03" db="EMBL/GenBank/DDBJ databases">
        <title>Updated assembly of Pseudogymnoascus destructans, the fungus causing white-nose syndrome of bats.</title>
        <authorList>
            <person name="Palmer J.M."/>
            <person name="Drees K.P."/>
            <person name="Foster J.T."/>
            <person name="Lindner D.L."/>
        </authorList>
    </citation>
    <scope>NUCLEOTIDE SEQUENCE [LARGE SCALE GENOMIC DNA]</scope>
    <source>
        <strain evidence="2">20631-21</strain>
    </source>
</reference>
<accession>A0A177AQD6</accession>
<evidence type="ECO:0000313" key="2">
    <source>
        <dbReference type="EMBL" id="OAF63444.1"/>
    </source>
</evidence>
<dbReference type="InterPro" id="IPR016712">
    <property type="entry name" value="Rbsml_bS1m-like"/>
</dbReference>
<dbReference type="PANTHER" id="PTHR28058">
    <property type="entry name" value="37S RIBOSOMAL PROTEIN MRP51, MITOCHONDRIAL"/>
    <property type="match status" value="1"/>
</dbReference>
<dbReference type="GO" id="GO:0070124">
    <property type="term" value="P:mitochondrial translational initiation"/>
    <property type="evidence" value="ECO:0007669"/>
    <property type="project" value="TreeGrafter"/>
</dbReference>
<protein>
    <submittedName>
        <fullName evidence="2">Uncharacterized protein</fullName>
    </submittedName>
</protein>
<dbReference type="GO" id="GO:0005763">
    <property type="term" value="C:mitochondrial small ribosomal subunit"/>
    <property type="evidence" value="ECO:0007669"/>
    <property type="project" value="TreeGrafter"/>
</dbReference>
<dbReference type="RefSeq" id="XP_024328712.1">
    <property type="nucleotide sequence ID" value="XM_024464350.1"/>
</dbReference>
<dbReference type="AlphaFoldDB" id="A0A177AQD6"/>
<feature type="region of interest" description="Disordered" evidence="1">
    <location>
        <begin position="20"/>
        <end position="43"/>
    </location>
</feature>
<organism evidence="2">
    <name type="scientific">Pseudogymnoascus destructans</name>
    <dbReference type="NCBI Taxonomy" id="655981"/>
    <lineage>
        <taxon>Eukaryota</taxon>
        <taxon>Fungi</taxon>
        <taxon>Dikarya</taxon>
        <taxon>Ascomycota</taxon>
        <taxon>Pezizomycotina</taxon>
        <taxon>Leotiomycetes</taxon>
        <taxon>Thelebolales</taxon>
        <taxon>Thelebolaceae</taxon>
        <taxon>Pseudogymnoascus</taxon>
    </lineage>
</organism>
<dbReference type="GO" id="GO:0003735">
    <property type="term" value="F:structural constituent of ribosome"/>
    <property type="evidence" value="ECO:0007669"/>
    <property type="project" value="TreeGrafter"/>
</dbReference>
<feature type="region of interest" description="Disordered" evidence="1">
    <location>
        <begin position="467"/>
        <end position="524"/>
    </location>
</feature>